<name>A0A024G342_9STRA</name>
<dbReference type="Proteomes" id="UP000053237">
    <property type="component" value="Unassembled WGS sequence"/>
</dbReference>
<evidence type="ECO:0000259" key="2">
    <source>
        <dbReference type="Pfam" id="PF18271"/>
    </source>
</evidence>
<comment type="caution">
    <text evidence="3">The sequence shown here is derived from an EMBL/GenBank/DDBJ whole genome shotgun (WGS) entry which is preliminary data.</text>
</comment>
<feature type="domain" description="Glycoside hydrolase 131 catalytic N-terminal" evidence="2">
    <location>
        <begin position="28"/>
        <end position="257"/>
    </location>
</feature>
<keyword evidence="4" id="KW-1185">Reference proteome</keyword>
<proteinExistence type="predicted"/>
<evidence type="ECO:0000313" key="4">
    <source>
        <dbReference type="Proteomes" id="UP000053237"/>
    </source>
</evidence>
<dbReference type="OrthoDB" id="120072at2759"/>
<sequence>MRCQQLFHILVSTTFLSKAADEVKGVQLPWDGRFEKLGSLEDLQKAYLLHIFGDDCPNGKDCTLSKYVVLNSKERTNPFNKDTGTCSISIDNKAVFQSRENMKRAELVQIFSVPPNSGVRLQFAFMITKAFINKELDYQVVFLESHKLEIRIQQTEVNKPEVRILYSSNPKDHIWGEELEYGKYYNFDVYCTAKYMRYVVSDDQGRLADKKQYDVQFDSTDSKDREFHIGLLSYSTKAKHPDIVEGDTIIFNGVSAEVLAPGV</sequence>
<dbReference type="Gene3D" id="2.60.120.1160">
    <property type="match status" value="1"/>
</dbReference>
<keyword evidence="1" id="KW-0732">Signal</keyword>
<evidence type="ECO:0000256" key="1">
    <source>
        <dbReference type="SAM" id="SignalP"/>
    </source>
</evidence>
<dbReference type="PANTHER" id="PTHR34612">
    <property type="entry name" value="GH131_N DOMAIN-CONTAINING PROTEIN"/>
    <property type="match status" value="1"/>
</dbReference>
<feature type="signal peptide" evidence="1">
    <location>
        <begin position="1"/>
        <end position="19"/>
    </location>
</feature>
<dbReference type="STRING" id="65357.A0A024G342"/>
<evidence type="ECO:0000313" key="3">
    <source>
        <dbReference type="EMBL" id="CCI41081.1"/>
    </source>
</evidence>
<protein>
    <recommendedName>
        <fullName evidence="2">Glycoside hydrolase 131 catalytic N-terminal domain-containing protein</fullName>
    </recommendedName>
</protein>
<reference evidence="3 4" key="1">
    <citation type="submission" date="2012-05" db="EMBL/GenBank/DDBJ databases">
        <title>Recombination and specialization in a pathogen metapopulation.</title>
        <authorList>
            <person name="Gardiner A."/>
            <person name="Kemen E."/>
            <person name="Schultz-Larsen T."/>
            <person name="MacLean D."/>
            <person name="Van Oosterhout C."/>
            <person name="Jones J.D.G."/>
        </authorList>
    </citation>
    <scope>NUCLEOTIDE SEQUENCE [LARGE SCALE GENOMIC DNA]</scope>
    <source>
        <strain evidence="3 4">Ac Nc2</strain>
    </source>
</reference>
<dbReference type="EMBL" id="CAIX01000014">
    <property type="protein sequence ID" value="CCI41081.1"/>
    <property type="molecule type" value="Genomic_DNA"/>
</dbReference>
<dbReference type="InParanoid" id="A0A024G342"/>
<dbReference type="PANTHER" id="PTHR34612:SF6">
    <property type="entry name" value="GLYCOSIDE HYDROLASE 131 CATALYTIC N-TERMINAL DOMAIN-CONTAINING PROTEIN"/>
    <property type="match status" value="1"/>
</dbReference>
<gene>
    <name evidence="3" type="ORF">BN9_018650</name>
</gene>
<dbReference type="InterPro" id="IPR041524">
    <property type="entry name" value="GH131_N"/>
</dbReference>
<organism evidence="3 4">
    <name type="scientific">Albugo candida</name>
    <dbReference type="NCBI Taxonomy" id="65357"/>
    <lineage>
        <taxon>Eukaryota</taxon>
        <taxon>Sar</taxon>
        <taxon>Stramenopiles</taxon>
        <taxon>Oomycota</taxon>
        <taxon>Peronosporomycetes</taxon>
        <taxon>Albuginales</taxon>
        <taxon>Albuginaceae</taxon>
        <taxon>Albugo</taxon>
    </lineage>
</organism>
<accession>A0A024G342</accession>
<dbReference type="AlphaFoldDB" id="A0A024G342"/>
<feature type="chain" id="PRO_5001529275" description="Glycoside hydrolase 131 catalytic N-terminal domain-containing protein" evidence="1">
    <location>
        <begin position="20"/>
        <end position="263"/>
    </location>
</feature>
<dbReference type="Pfam" id="PF18271">
    <property type="entry name" value="GH131_N"/>
    <property type="match status" value="1"/>
</dbReference>